<keyword evidence="3" id="KW-1185">Reference proteome</keyword>
<reference evidence="3" key="1">
    <citation type="journal article" date="2010" name="Nat. Biotechnol.">
        <title>Draft genome sequence of the oilseed species Ricinus communis.</title>
        <authorList>
            <person name="Chan A.P."/>
            <person name="Crabtree J."/>
            <person name="Zhao Q."/>
            <person name="Lorenzi H."/>
            <person name="Orvis J."/>
            <person name="Puiu D."/>
            <person name="Melake-Berhan A."/>
            <person name="Jones K.M."/>
            <person name="Redman J."/>
            <person name="Chen G."/>
            <person name="Cahoon E.B."/>
            <person name="Gedil M."/>
            <person name="Stanke M."/>
            <person name="Haas B.J."/>
            <person name="Wortman J.R."/>
            <person name="Fraser-Liggett C.M."/>
            <person name="Ravel J."/>
            <person name="Rabinowicz P.D."/>
        </authorList>
    </citation>
    <scope>NUCLEOTIDE SEQUENCE [LARGE SCALE GENOMIC DNA]</scope>
    <source>
        <strain evidence="3">cv. Hale</strain>
    </source>
</reference>
<feature type="compositionally biased region" description="Polar residues" evidence="1">
    <location>
        <begin position="1"/>
        <end position="15"/>
    </location>
</feature>
<gene>
    <name evidence="2" type="ORF">RCOM_0941020</name>
</gene>
<dbReference type="AlphaFoldDB" id="B9RL13"/>
<dbReference type="EMBL" id="EQ973786">
    <property type="protein sequence ID" value="EEF47928.1"/>
    <property type="molecule type" value="Genomic_DNA"/>
</dbReference>
<organism evidence="2 3">
    <name type="scientific">Ricinus communis</name>
    <name type="common">Castor bean</name>
    <dbReference type="NCBI Taxonomy" id="3988"/>
    <lineage>
        <taxon>Eukaryota</taxon>
        <taxon>Viridiplantae</taxon>
        <taxon>Streptophyta</taxon>
        <taxon>Embryophyta</taxon>
        <taxon>Tracheophyta</taxon>
        <taxon>Spermatophyta</taxon>
        <taxon>Magnoliopsida</taxon>
        <taxon>eudicotyledons</taxon>
        <taxon>Gunneridae</taxon>
        <taxon>Pentapetalae</taxon>
        <taxon>rosids</taxon>
        <taxon>fabids</taxon>
        <taxon>Malpighiales</taxon>
        <taxon>Euphorbiaceae</taxon>
        <taxon>Acalyphoideae</taxon>
        <taxon>Acalypheae</taxon>
        <taxon>Ricinus</taxon>
    </lineage>
</organism>
<dbReference type="Proteomes" id="UP000008311">
    <property type="component" value="Unassembled WGS sequence"/>
</dbReference>
<evidence type="ECO:0000256" key="1">
    <source>
        <dbReference type="SAM" id="MobiDB-lite"/>
    </source>
</evidence>
<feature type="region of interest" description="Disordered" evidence="1">
    <location>
        <begin position="1"/>
        <end position="28"/>
    </location>
</feature>
<accession>B9RL13</accession>
<evidence type="ECO:0000313" key="3">
    <source>
        <dbReference type="Proteomes" id="UP000008311"/>
    </source>
</evidence>
<proteinExistence type="predicted"/>
<name>B9RL13_RICCO</name>
<dbReference type="InParanoid" id="B9RL13"/>
<protein>
    <submittedName>
        <fullName evidence="2">Uncharacterized protein</fullName>
    </submittedName>
</protein>
<sequence length="94" mass="9248">MAPGSSSKAMTSTAPSVFGDGVSNTSAAPSAAAQGFDFGVSSSSNPIPHSVGFVPPSNIFATPPEGSITNGSHQSLFSSSSSNAYLVQAAQPIT</sequence>
<evidence type="ECO:0000313" key="2">
    <source>
        <dbReference type="EMBL" id="EEF47928.1"/>
    </source>
</evidence>